<evidence type="ECO:0000256" key="1">
    <source>
        <dbReference type="ARBA" id="ARBA00023015"/>
    </source>
</evidence>
<dbReference type="PROSITE" id="PS50042">
    <property type="entry name" value="CNMP_BINDING_3"/>
    <property type="match status" value="1"/>
</dbReference>
<dbReference type="OrthoDB" id="3182344at2"/>
<dbReference type="SUPFAM" id="SSF51206">
    <property type="entry name" value="cAMP-binding domain-like"/>
    <property type="match status" value="1"/>
</dbReference>
<dbReference type="GeneID" id="300655842"/>
<evidence type="ECO:0000256" key="3">
    <source>
        <dbReference type="ARBA" id="ARBA00023163"/>
    </source>
</evidence>
<dbReference type="InterPro" id="IPR036388">
    <property type="entry name" value="WH-like_DNA-bd_sf"/>
</dbReference>
<dbReference type="GO" id="GO:0006355">
    <property type="term" value="P:regulation of DNA-templated transcription"/>
    <property type="evidence" value="ECO:0007669"/>
    <property type="project" value="InterPro"/>
</dbReference>
<evidence type="ECO:0000313" key="6">
    <source>
        <dbReference type="Proteomes" id="UP000470384"/>
    </source>
</evidence>
<dbReference type="InterPro" id="IPR014710">
    <property type="entry name" value="RmlC-like_jellyroll"/>
</dbReference>
<evidence type="ECO:0000256" key="2">
    <source>
        <dbReference type="ARBA" id="ARBA00023125"/>
    </source>
</evidence>
<dbReference type="GO" id="GO:0003677">
    <property type="term" value="F:DNA binding"/>
    <property type="evidence" value="ECO:0007669"/>
    <property type="project" value="UniProtKB-KW"/>
</dbReference>
<keyword evidence="6" id="KW-1185">Reference proteome</keyword>
<comment type="caution">
    <text evidence="5">The sequence shown here is derived from an EMBL/GenBank/DDBJ whole genome shotgun (WGS) entry which is preliminary data.</text>
</comment>
<dbReference type="EMBL" id="WXYQ01000004">
    <property type="protein sequence ID" value="NBG94930.1"/>
    <property type="molecule type" value="Genomic_DNA"/>
</dbReference>
<dbReference type="SUPFAM" id="SSF46785">
    <property type="entry name" value="Winged helix' DNA-binding domain"/>
    <property type="match status" value="1"/>
</dbReference>
<proteinExistence type="predicted"/>
<evidence type="ECO:0000313" key="5">
    <source>
        <dbReference type="EMBL" id="NBG94930.1"/>
    </source>
</evidence>
<name>A0A845Q9Q7_9HYPH</name>
<keyword evidence="1" id="KW-0805">Transcription regulation</keyword>
<dbReference type="Gene3D" id="1.10.10.10">
    <property type="entry name" value="Winged helix-like DNA-binding domain superfamily/Winged helix DNA-binding domain"/>
    <property type="match status" value="1"/>
</dbReference>
<dbReference type="AlphaFoldDB" id="A0A845Q9Q7"/>
<dbReference type="CDD" id="cd00038">
    <property type="entry name" value="CAP_ED"/>
    <property type="match status" value="1"/>
</dbReference>
<organism evidence="5 6">
    <name type="scientific">Pyruvatibacter mobilis</name>
    <dbReference type="NCBI Taxonomy" id="1712261"/>
    <lineage>
        <taxon>Bacteria</taxon>
        <taxon>Pseudomonadati</taxon>
        <taxon>Pseudomonadota</taxon>
        <taxon>Alphaproteobacteria</taxon>
        <taxon>Hyphomicrobiales</taxon>
        <taxon>Parvibaculaceae</taxon>
        <taxon>Pyruvatibacter</taxon>
    </lineage>
</organism>
<protein>
    <submittedName>
        <fullName evidence="5">Helix-turn-helix domain-containing protein</fullName>
    </submittedName>
</protein>
<dbReference type="Gene3D" id="2.60.120.10">
    <property type="entry name" value="Jelly Rolls"/>
    <property type="match status" value="1"/>
</dbReference>
<reference evidence="5 6" key="1">
    <citation type="journal article" date="2016" name="Int. J. Syst. Evol. Microbiol.">
        <title>Pyruvatibacter mobilis gen. nov., sp. nov., a marine bacterium from the culture broth of Picochlorum sp. 122.</title>
        <authorList>
            <person name="Wang G."/>
            <person name="Tang M."/>
            <person name="Wu H."/>
            <person name="Dai S."/>
            <person name="Li T."/>
            <person name="Chen C."/>
            <person name="He H."/>
            <person name="Fan J."/>
            <person name="Xiang W."/>
            <person name="Li X."/>
        </authorList>
    </citation>
    <scope>NUCLEOTIDE SEQUENCE [LARGE SCALE GENOMIC DNA]</scope>
    <source>
        <strain evidence="5 6">GYP-11</strain>
    </source>
</reference>
<dbReference type="RefSeq" id="WP_160586981.1">
    <property type="nucleotide sequence ID" value="NZ_BMHN01000001.1"/>
</dbReference>
<dbReference type="InterPro" id="IPR018490">
    <property type="entry name" value="cNMP-bd_dom_sf"/>
</dbReference>
<evidence type="ECO:0000259" key="4">
    <source>
        <dbReference type="PROSITE" id="PS50042"/>
    </source>
</evidence>
<dbReference type="InterPro" id="IPR036390">
    <property type="entry name" value="WH_DNA-bd_sf"/>
</dbReference>
<keyword evidence="3" id="KW-0804">Transcription</keyword>
<feature type="domain" description="Cyclic nucleotide-binding" evidence="4">
    <location>
        <begin position="54"/>
        <end position="153"/>
    </location>
</feature>
<accession>A0A845Q9Q7</accession>
<gene>
    <name evidence="5" type="ORF">GTQ45_04210</name>
</gene>
<keyword evidence="2" id="KW-0238">DNA-binding</keyword>
<dbReference type="InterPro" id="IPR012318">
    <property type="entry name" value="HTH_CRP"/>
</dbReference>
<sequence>MPVQPSLNAPTPLHALPQAVSGAAPHPLAAIPCLGSRDAAWLDALAAQGRFARYGAGDIARGPGAGETAVGFVLAGVMRISLPADRHGDVTFFDTAAGGLFGHLDALAGLAPTLSAVAQTGTDVFILPADRFTALLQSEPAIALALLQDLATDLVTRTPRPLAADTGQAGTALYADLLRMAEPDTASEGGLIISRLPRHRELAAMCGLDEQTVAAGLAALVKSGCAERQYPGLRILDPAYLRALASGTPATD</sequence>
<dbReference type="Proteomes" id="UP000470384">
    <property type="component" value="Unassembled WGS sequence"/>
</dbReference>
<dbReference type="InterPro" id="IPR000595">
    <property type="entry name" value="cNMP-bd_dom"/>
</dbReference>
<dbReference type="Pfam" id="PF13545">
    <property type="entry name" value="HTH_Crp_2"/>
    <property type="match status" value="1"/>
</dbReference>